<gene>
    <name evidence="2" type="ORF">LEA_17306</name>
</gene>
<reference evidence="2" key="1">
    <citation type="journal article" date="2013" name="Environ. Microbiol.">
        <title>Microbiota from the distal guts of lean and obese adolescents exhibit partial functional redundancy besides clear differences in community structure.</title>
        <authorList>
            <person name="Ferrer M."/>
            <person name="Ruiz A."/>
            <person name="Lanza F."/>
            <person name="Haange S.B."/>
            <person name="Oberbach A."/>
            <person name="Till H."/>
            <person name="Bargiela R."/>
            <person name="Campoy C."/>
            <person name="Segura M.T."/>
            <person name="Richter M."/>
            <person name="von Bergen M."/>
            <person name="Seifert J."/>
            <person name="Suarez A."/>
        </authorList>
    </citation>
    <scope>NUCLEOTIDE SEQUENCE</scope>
</reference>
<accession>K1S893</accession>
<feature type="non-terminal residue" evidence="2">
    <location>
        <position position="191"/>
    </location>
</feature>
<keyword evidence="1" id="KW-0812">Transmembrane</keyword>
<evidence type="ECO:0000313" key="2">
    <source>
        <dbReference type="EMBL" id="EKC51614.1"/>
    </source>
</evidence>
<keyword evidence="1" id="KW-1133">Transmembrane helix</keyword>
<dbReference type="EMBL" id="AJWY01011846">
    <property type="protein sequence ID" value="EKC51614.1"/>
    <property type="molecule type" value="Genomic_DNA"/>
</dbReference>
<proteinExistence type="predicted"/>
<feature type="non-terminal residue" evidence="2">
    <location>
        <position position="1"/>
    </location>
</feature>
<sequence>LVCISAIKLSQQTLSKYRQAYTGKKKLTIYYGCLVTIQFIFSIGLVYATTLAQKQMDLIKSRAYHYENTIEIGSGTLPLFPLYQELKQMDGIESISLSMSSVLYCWLRELPIRQTDGSIQHNSIAHIPTDTTFFQTMHIRQIAGVSPSQACREYTHPAFINEKLARLLNIDVSHIGHKLNEFDEFSDSLST</sequence>
<keyword evidence="1" id="KW-0472">Membrane</keyword>
<name>K1S893_9ZZZZ</name>
<evidence type="ECO:0000256" key="1">
    <source>
        <dbReference type="SAM" id="Phobius"/>
    </source>
</evidence>
<feature type="transmembrane region" description="Helical" evidence="1">
    <location>
        <begin position="29"/>
        <end position="52"/>
    </location>
</feature>
<organism evidence="2">
    <name type="scientific">human gut metagenome</name>
    <dbReference type="NCBI Taxonomy" id="408170"/>
    <lineage>
        <taxon>unclassified sequences</taxon>
        <taxon>metagenomes</taxon>
        <taxon>organismal metagenomes</taxon>
    </lineage>
</organism>
<comment type="caution">
    <text evidence="2">The sequence shown here is derived from an EMBL/GenBank/DDBJ whole genome shotgun (WGS) entry which is preliminary data.</text>
</comment>
<protein>
    <submittedName>
        <fullName evidence="2">Permease</fullName>
    </submittedName>
</protein>
<dbReference type="AlphaFoldDB" id="K1S893"/>